<dbReference type="Pfam" id="PF00067">
    <property type="entry name" value="p450"/>
    <property type="match status" value="1"/>
</dbReference>
<dbReference type="GO" id="GO:0005506">
    <property type="term" value="F:iron ion binding"/>
    <property type="evidence" value="ECO:0007669"/>
    <property type="project" value="InterPro"/>
</dbReference>
<evidence type="ECO:0000256" key="5">
    <source>
        <dbReference type="ARBA" id="ARBA00022692"/>
    </source>
</evidence>
<evidence type="ECO:0000256" key="1">
    <source>
        <dbReference type="ARBA" id="ARBA00001971"/>
    </source>
</evidence>
<gene>
    <name evidence="15" type="ORF">TGAM01_v204628</name>
</gene>
<evidence type="ECO:0000256" key="2">
    <source>
        <dbReference type="ARBA" id="ARBA00004167"/>
    </source>
</evidence>
<keyword evidence="5 14" id="KW-0812">Transmembrane</keyword>
<dbReference type="GeneID" id="29984557"/>
<dbReference type="InterPro" id="IPR002974">
    <property type="entry name" value="Cyt_P450_E_CYP52_ascomycetes"/>
</dbReference>
<dbReference type="PRINTS" id="PR00464">
    <property type="entry name" value="EP450II"/>
</dbReference>
<keyword evidence="9 12" id="KW-0408">Iron</keyword>
<keyword evidence="7 14" id="KW-1133">Transmembrane helix</keyword>
<dbReference type="PRINTS" id="PR00385">
    <property type="entry name" value="P450"/>
</dbReference>
<comment type="similarity">
    <text evidence="3 13">Belongs to the cytochrome P450 family.</text>
</comment>
<keyword evidence="16" id="KW-1185">Reference proteome</keyword>
<evidence type="ECO:0000256" key="7">
    <source>
        <dbReference type="ARBA" id="ARBA00022989"/>
    </source>
</evidence>
<evidence type="ECO:0000313" key="16">
    <source>
        <dbReference type="Proteomes" id="UP000054821"/>
    </source>
</evidence>
<keyword evidence="10 13" id="KW-0503">Monooxygenase</keyword>
<dbReference type="STRING" id="398673.A0A2P4ZQP8"/>
<evidence type="ECO:0000256" key="13">
    <source>
        <dbReference type="RuleBase" id="RU000461"/>
    </source>
</evidence>
<dbReference type="GO" id="GO:0016020">
    <property type="term" value="C:membrane"/>
    <property type="evidence" value="ECO:0007669"/>
    <property type="project" value="UniProtKB-SubCell"/>
</dbReference>
<dbReference type="GO" id="GO:0016712">
    <property type="term" value="F:oxidoreductase activity, acting on paired donors, with incorporation or reduction of molecular oxygen, reduced flavin or flavoprotein as one donor, and incorporation of one atom of oxygen"/>
    <property type="evidence" value="ECO:0007669"/>
    <property type="project" value="InterPro"/>
</dbReference>
<evidence type="ECO:0000256" key="4">
    <source>
        <dbReference type="ARBA" id="ARBA00022617"/>
    </source>
</evidence>
<dbReference type="AlphaFoldDB" id="A0A2P4ZQP8"/>
<evidence type="ECO:0000256" key="12">
    <source>
        <dbReference type="PIRSR" id="PIRSR602402-1"/>
    </source>
</evidence>
<dbReference type="InterPro" id="IPR002402">
    <property type="entry name" value="Cyt_P450_E_grp-II"/>
</dbReference>
<keyword evidence="11 14" id="KW-0472">Membrane</keyword>
<evidence type="ECO:0000256" key="11">
    <source>
        <dbReference type="ARBA" id="ARBA00023136"/>
    </source>
</evidence>
<dbReference type="InterPro" id="IPR001128">
    <property type="entry name" value="Cyt_P450"/>
</dbReference>
<dbReference type="PANTHER" id="PTHR24287:SF17">
    <property type="entry name" value="P450, PUTATIVE (EUROFUNG)-RELATED"/>
    <property type="match status" value="1"/>
</dbReference>
<organism evidence="15 16">
    <name type="scientific">Trichoderma gamsii</name>
    <dbReference type="NCBI Taxonomy" id="398673"/>
    <lineage>
        <taxon>Eukaryota</taxon>
        <taxon>Fungi</taxon>
        <taxon>Dikarya</taxon>
        <taxon>Ascomycota</taxon>
        <taxon>Pezizomycotina</taxon>
        <taxon>Sordariomycetes</taxon>
        <taxon>Hypocreomycetidae</taxon>
        <taxon>Hypocreales</taxon>
        <taxon>Hypocreaceae</taxon>
        <taxon>Trichoderma</taxon>
    </lineage>
</organism>
<protein>
    <submittedName>
        <fullName evidence="15">Cytochrome P450 52A13</fullName>
    </submittedName>
</protein>
<dbReference type="InterPro" id="IPR036396">
    <property type="entry name" value="Cyt_P450_sf"/>
</dbReference>
<dbReference type="PANTHER" id="PTHR24287">
    <property type="entry name" value="P450, PUTATIVE (EUROFUNG)-RELATED"/>
    <property type="match status" value="1"/>
</dbReference>
<evidence type="ECO:0000313" key="15">
    <source>
        <dbReference type="EMBL" id="PON26618.1"/>
    </source>
</evidence>
<reference evidence="15 16" key="1">
    <citation type="journal article" date="2016" name="Genome Announc.">
        <title>Draft Whole-Genome Sequence of Trichoderma gamsii T6085, a Promising Biocontrol Agent of Fusarium Head Blight on Wheat.</title>
        <authorList>
            <person name="Baroncelli R."/>
            <person name="Zapparata A."/>
            <person name="Piaggeschi G."/>
            <person name="Sarrocco S."/>
            <person name="Vannacci G."/>
        </authorList>
    </citation>
    <scope>NUCLEOTIDE SEQUENCE [LARGE SCALE GENOMIC DNA]</scope>
    <source>
        <strain evidence="15 16">T6085</strain>
    </source>
</reference>
<evidence type="ECO:0000256" key="14">
    <source>
        <dbReference type="SAM" id="Phobius"/>
    </source>
</evidence>
<feature type="binding site" description="axial binding residue" evidence="12">
    <location>
        <position position="457"/>
    </location>
    <ligand>
        <name>heme</name>
        <dbReference type="ChEBI" id="CHEBI:30413"/>
    </ligand>
    <ligandPart>
        <name>Fe</name>
        <dbReference type="ChEBI" id="CHEBI:18248"/>
    </ligandPart>
</feature>
<comment type="subcellular location">
    <subcellularLocation>
        <location evidence="2">Membrane</location>
        <topology evidence="2">Single-pass membrane protein</topology>
    </subcellularLocation>
</comment>
<evidence type="ECO:0000256" key="3">
    <source>
        <dbReference type="ARBA" id="ARBA00010617"/>
    </source>
</evidence>
<dbReference type="EMBL" id="JPDN02000013">
    <property type="protein sequence ID" value="PON26618.1"/>
    <property type="molecule type" value="Genomic_DNA"/>
</dbReference>
<dbReference type="Gene3D" id="1.10.630.10">
    <property type="entry name" value="Cytochrome P450"/>
    <property type="match status" value="1"/>
</dbReference>
<keyword evidence="6 12" id="KW-0479">Metal-binding</keyword>
<dbReference type="SUPFAM" id="SSF48264">
    <property type="entry name" value="Cytochrome P450"/>
    <property type="match status" value="1"/>
</dbReference>
<keyword evidence="4 12" id="KW-0349">Heme</keyword>
<evidence type="ECO:0000256" key="6">
    <source>
        <dbReference type="ARBA" id="ARBA00022723"/>
    </source>
</evidence>
<dbReference type="PROSITE" id="PS00086">
    <property type="entry name" value="CYTOCHROME_P450"/>
    <property type="match status" value="1"/>
</dbReference>
<dbReference type="GO" id="GO:0020037">
    <property type="term" value="F:heme binding"/>
    <property type="evidence" value="ECO:0007669"/>
    <property type="project" value="InterPro"/>
</dbReference>
<comment type="caution">
    <text evidence="15">The sequence shown here is derived from an EMBL/GenBank/DDBJ whole genome shotgun (WGS) entry which is preliminary data.</text>
</comment>
<dbReference type="Proteomes" id="UP000054821">
    <property type="component" value="Unassembled WGS sequence"/>
</dbReference>
<evidence type="ECO:0000256" key="10">
    <source>
        <dbReference type="ARBA" id="ARBA00023033"/>
    </source>
</evidence>
<dbReference type="InterPro" id="IPR017972">
    <property type="entry name" value="Cyt_P450_CS"/>
</dbReference>
<dbReference type="InterPro" id="IPR047146">
    <property type="entry name" value="Cyt_P450_E_CYP52_fungi"/>
</dbReference>
<sequence>MDLSKIALALYTGGILYCLYRFISYRISSSKKQREFSQQHGCEPIQIKYPHKDPFYGIDLLISNFKAFSKHRFLETVTKRHDEVGETYQLNMLGTVAETNIITTGIMTRDHEIIKTVLSTRFKDYQLQEERKKALHPLMGAGIFSSDGAAWAHSRALLRPQFARKQLMDLSMLETHVKRFMDLIVDGKEIELQELVLRFTMDMATDFLLGESTNSLLQEQHDYHSKLKGFKDSIQYAQDRIATHIALGGLAILKPDPKFQQHVDVVHKFVDDLVHDALRGNSSDSKSLPYVLLRAIIEDTQDPIRIRNEILNILVAGRDTTAGLIANVFLMLSTRPQLWAMLRDEVAQFQNQPPTFDNISECRYIRYTINESLRLYPPVPVNSRVAICDTVLPRGGGLEGKSPLFIPKGTPVVYNVYGLHRKQEVYGVDAEEFNPSRWKSLRLSWEFLPFNGGPRICIGQQFAIMEASYVLIRFLQEFETIESRDSRPWQENIALTTSSLNGVRVSLKRSK</sequence>
<dbReference type="CDD" id="cd11063">
    <property type="entry name" value="CYP52"/>
    <property type="match status" value="1"/>
</dbReference>
<accession>A0A2P4ZQP8</accession>
<comment type="cofactor">
    <cofactor evidence="1 12">
        <name>heme</name>
        <dbReference type="ChEBI" id="CHEBI:30413"/>
    </cofactor>
</comment>
<evidence type="ECO:0000256" key="8">
    <source>
        <dbReference type="ARBA" id="ARBA00023002"/>
    </source>
</evidence>
<dbReference type="PRINTS" id="PR01239">
    <property type="entry name" value="EP450IICYP52"/>
</dbReference>
<feature type="transmembrane region" description="Helical" evidence="14">
    <location>
        <begin position="6"/>
        <end position="23"/>
    </location>
</feature>
<proteinExistence type="inferred from homology"/>
<name>A0A2P4ZQP8_9HYPO</name>
<keyword evidence="8 13" id="KW-0560">Oxidoreductase</keyword>
<dbReference type="RefSeq" id="XP_024405810.1">
    <property type="nucleotide sequence ID" value="XM_024549470.1"/>
</dbReference>
<evidence type="ECO:0000256" key="9">
    <source>
        <dbReference type="ARBA" id="ARBA00023004"/>
    </source>
</evidence>